<evidence type="ECO:0000313" key="1">
    <source>
        <dbReference type="EMBL" id="KAJ9074042.1"/>
    </source>
</evidence>
<evidence type="ECO:0000313" key="2">
    <source>
        <dbReference type="Proteomes" id="UP001165960"/>
    </source>
</evidence>
<reference evidence="1" key="1">
    <citation type="submission" date="2022-04" db="EMBL/GenBank/DDBJ databases">
        <title>Genome of the entomopathogenic fungus Entomophthora muscae.</title>
        <authorList>
            <person name="Elya C."/>
            <person name="Lovett B.R."/>
            <person name="Lee E."/>
            <person name="Macias A.M."/>
            <person name="Hajek A.E."/>
            <person name="De Bivort B.L."/>
            <person name="Kasson M.T."/>
            <person name="De Fine Licht H.H."/>
            <person name="Stajich J.E."/>
        </authorList>
    </citation>
    <scope>NUCLEOTIDE SEQUENCE</scope>
    <source>
        <strain evidence="1">Berkeley</strain>
    </source>
</reference>
<proteinExistence type="predicted"/>
<dbReference type="EMBL" id="QTSX02002873">
    <property type="protein sequence ID" value="KAJ9074042.1"/>
    <property type="molecule type" value="Genomic_DNA"/>
</dbReference>
<name>A0ACC2TIH1_9FUNG</name>
<sequence>MLKLSTVPLKLHKEHLPNNLRPKIIVKFCSSSELPPQTSGVESCPLPVLWVTTPPDSYIFLKIFLEAQVIFFPPEKCCLRVPLVTTLICTPPILVLVPPLCSNLQSLPPFPLLEQEVLVPNKTAKALEWPPLYTFWLLSGLLLMGLNAYLQQLSHASSL</sequence>
<keyword evidence="2" id="KW-1185">Reference proteome</keyword>
<gene>
    <name evidence="1" type="ORF">DSO57_1010131</name>
</gene>
<organism evidence="1 2">
    <name type="scientific">Entomophthora muscae</name>
    <dbReference type="NCBI Taxonomy" id="34485"/>
    <lineage>
        <taxon>Eukaryota</taxon>
        <taxon>Fungi</taxon>
        <taxon>Fungi incertae sedis</taxon>
        <taxon>Zoopagomycota</taxon>
        <taxon>Entomophthoromycotina</taxon>
        <taxon>Entomophthoromycetes</taxon>
        <taxon>Entomophthorales</taxon>
        <taxon>Entomophthoraceae</taxon>
        <taxon>Entomophthora</taxon>
    </lineage>
</organism>
<comment type="caution">
    <text evidence="1">The sequence shown here is derived from an EMBL/GenBank/DDBJ whole genome shotgun (WGS) entry which is preliminary data.</text>
</comment>
<protein>
    <submittedName>
        <fullName evidence="1">Uncharacterized protein</fullName>
    </submittedName>
</protein>
<accession>A0ACC2TIH1</accession>
<dbReference type="Proteomes" id="UP001165960">
    <property type="component" value="Unassembled WGS sequence"/>
</dbReference>